<protein>
    <submittedName>
        <fullName evidence="1">WSSV361</fullName>
    </submittedName>
</protein>
<accession>A0A2I6SC58</accession>
<dbReference type="EMBL" id="MG702567">
    <property type="protein sequence ID" value="AUO15144.1"/>
    <property type="molecule type" value="Genomic_DNA"/>
</dbReference>
<reference evidence="1" key="2">
    <citation type="journal article" date="2018" name="Genome Announc.">
        <title>First Report of a Complete Genome Sequence of White spot syndrome virus from India.</title>
        <authorList>
            <person name="Vinaya Kumar K."/>
            <person name="Shekhar M.S."/>
            <person name="Otta S.K."/>
            <person name="Karthic K."/>
            <person name="Ashok Kumar J."/>
            <person name="Gopikrishna G."/>
            <person name="Vijayan K.K."/>
        </authorList>
    </citation>
    <scope>NUCLEOTIDE SEQUENCE</scope>
    <source>
        <strain evidence="1">IN_AP4RU</strain>
    </source>
</reference>
<name>A0A2I6SC58_9VIRU</name>
<dbReference type="Proteomes" id="UP000267352">
    <property type="component" value="Segment"/>
</dbReference>
<evidence type="ECO:0000313" key="1">
    <source>
        <dbReference type="EMBL" id="AUO15144.1"/>
    </source>
</evidence>
<sequence length="64" mass="7082">MPASPLPSNGNSALEDGGLLPLQLILLLIKHQKLWAEHLAQNGFTRETGIVKWRYETMGQEGLV</sequence>
<organism evidence="1">
    <name type="scientific">White spot syndrome virus</name>
    <dbReference type="NCBI Taxonomy" id="342409"/>
    <lineage>
        <taxon>Viruses</taxon>
        <taxon>Viruses incertae sedis</taxon>
        <taxon>Naldaviricetes</taxon>
        <taxon>Nimaviridae</taxon>
        <taxon>Whispovirus</taxon>
    </lineage>
</organism>
<reference evidence="1" key="1">
    <citation type="submission" date="2017-12" db="EMBL/GenBank/DDBJ databases">
        <authorList>
            <person name="Katneni V.K."/>
            <person name="Shekhar M.S."/>
            <person name="Otta S.K."/>
            <person name="Karthic K."/>
            <person name="Jangam A.K."/>
            <person name="Gopikrishna G."/>
            <person name="Vijayan K.K."/>
        </authorList>
    </citation>
    <scope>NUCLEOTIDE SEQUENCE [LARGE SCALE GENOMIC DNA]</scope>
    <source>
        <strain evidence="1">IN_AP4RU</strain>
    </source>
</reference>
<proteinExistence type="predicted"/>